<organism evidence="2 3">
    <name type="scientific">Prorocentrum cordatum</name>
    <dbReference type="NCBI Taxonomy" id="2364126"/>
    <lineage>
        <taxon>Eukaryota</taxon>
        <taxon>Sar</taxon>
        <taxon>Alveolata</taxon>
        <taxon>Dinophyceae</taxon>
        <taxon>Prorocentrales</taxon>
        <taxon>Prorocentraceae</taxon>
        <taxon>Prorocentrum</taxon>
    </lineage>
</organism>
<evidence type="ECO:0000313" key="3">
    <source>
        <dbReference type="Proteomes" id="UP001189429"/>
    </source>
</evidence>
<reference evidence="2" key="1">
    <citation type="submission" date="2023-10" db="EMBL/GenBank/DDBJ databases">
        <authorList>
            <person name="Chen Y."/>
            <person name="Shah S."/>
            <person name="Dougan E. K."/>
            <person name="Thang M."/>
            <person name="Chan C."/>
        </authorList>
    </citation>
    <scope>NUCLEOTIDE SEQUENCE [LARGE SCALE GENOMIC DNA]</scope>
</reference>
<dbReference type="Proteomes" id="UP001189429">
    <property type="component" value="Unassembled WGS sequence"/>
</dbReference>
<accession>A0ABN9QU98</accession>
<evidence type="ECO:0008006" key="4">
    <source>
        <dbReference type="Google" id="ProtNLM"/>
    </source>
</evidence>
<proteinExistence type="predicted"/>
<name>A0ABN9QU98_9DINO</name>
<dbReference type="EMBL" id="CAUYUJ010004505">
    <property type="protein sequence ID" value="CAK0809865.1"/>
    <property type="molecule type" value="Genomic_DNA"/>
</dbReference>
<sequence>MAQVLVHMVHQFLREVLEVTELLACQVRGIDDGLVSVEHRPLGRHRRPVLVRGVSRQGPAPSVSSLERAADTRERGRRHTRCWQADARRPSSRTAAATIA</sequence>
<evidence type="ECO:0000313" key="2">
    <source>
        <dbReference type="EMBL" id="CAK0809865.1"/>
    </source>
</evidence>
<protein>
    <recommendedName>
        <fullName evidence="4">Autophagy-related protein 101</fullName>
    </recommendedName>
</protein>
<feature type="region of interest" description="Disordered" evidence="1">
    <location>
        <begin position="54"/>
        <end position="100"/>
    </location>
</feature>
<evidence type="ECO:0000256" key="1">
    <source>
        <dbReference type="SAM" id="MobiDB-lite"/>
    </source>
</evidence>
<keyword evidence="3" id="KW-1185">Reference proteome</keyword>
<comment type="caution">
    <text evidence="2">The sequence shown here is derived from an EMBL/GenBank/DDBJ whole genome shotgun (WGS) entry which is preliminary data.</text>
</comment>
<gene>
    <name evidence="2" type="ORF">PCOR1329_LOCUS14999</name>
</gene>